<organism evidence="2 3">
    <name type="scientific">Penicillium malachiteum</name>
    <dbReference type="NCBI Taxonomy" id="1324776"/>
    <lineage>
        <taxon>Eukaryota</taxon>
        <taxon>Fungi</taxon>
        <taxon>Dikarya</taxon>
        <taxon>Ascomycota</taxon>
        <taxon>Pezizomycotina</taxon>
        <taxon>Eurotiomycetes</taxon>
        <taxon>Eurotiomycetidae</taxon>
        <taxon>Eurotiales</taxon>
        <taxon>Aspergillaceae</taxon>
        <taxon>Penicillium</taxon>
    </lineage>
</organism>
<sequence length="219" mass="25042">MELKATSDDGETPSHASTLQTQEWDLVTRREGPEALRTFAELDGNFESTENLAHEYLGLMSQKKSFALQNHKFQTWGTIINTTITDLVKNQRGTAGKGGPRVIESTNTTEGHPPDWIKVILGFKAQVFSRSPGTDHDDYWRGSLGGYLVVISEGEWVIIRHYLKQTFPSDVDWEIELETRQMRKVEVQNYMDKLAKSESLPALFLIELFLQGFFPKHFY</sequence>
<reference evidence="2" key="1">
    <citation type="journal article" date="2023" name="IMA Fungus">
        <title>Comparative genomic study of the Penicillium genus elucidates a diverse pangenome and 15 lateral gene transfer events.</title>
        <authorList>
            <person name="Petersen C."/>
            <person name="Sorensen T."/>
            <person name="Nielsen M.R."/>
            <person name="Sondergaard T.E."/>
            <person name="Sorensen J.L."/>
            <person name="Fitzpatrick D.A."/>
            <person name="Frisvad J.C."/>
            <person name="Nielsen K.L."/>
        </authorList>
    </citation>
    <scope>NUCLEOTIDE SEQUENCE</scope>
    <source>
        <strain evidence="2">IBT 17514</strain>
    </source>
</reference>
<gene>
    <name evidence="2" type="ORF">N7493_011760</name>
</gene>
<keyword evidence="3" id="KW-1185">Reference proteome</keyword>
<comment type="caution">
    <text evidence="2">The sequence shown here is derived from an EMBL/GenBank/DDBJ whole genome shotgun (WGS) entry which is preliminary data.</text>
</comment>
<name>A0AAD6MQ45_9EURO</name>
<evidence type="ECO:0000313" key="2">
    <source>
        <dbReference type="EMBL" id="KAJ5703371.1"/>
    </source>
</evidence>
<proteinExistence type="predicted"/>
<accession>A0AAD6MQ45</accession>
<protein>
    <submittedName>
        <fullName evidence="2">Uncharacterized protein</fullName>
    </submittedName>
</protein>
<dbReference type="Proteomes" id="UP001215712">
    <property type="component" value="Unassembled WGS sequence"/>
</dbReference>
<reference evidence="2" key="2">
    <citation type="submission" date="2023-01" db="EMBL/GenBank/DDBJ databases">
        <authorList>
            <person name="Petersen C."/>
        </authorList>
    </citation>
    <scope>NUCLEOTIDE SEQUENCE</scope>
    <source>
        <strain evidence="2">IBT 17514</strain>
    </source>
</reference>
<feature type="region of interest" description="Disordered" evidence="1">
    <location>
        <begin position="1"/>
        <end position="23"/>
    </location>
</feature>
<evidence type="ECO:0000313" key="3">
    <source>
        <dbReference type="Proteomes" id="UP001215712"/>
    </source>
</evidence>
<dbReference type="AlphaFoldDB" id="A0AAD6MQ45"/>
<evidence type="ECO:0000256" key="1">
    <source>
        <dbReference type="SAM" id="MobiDB-lite"/>
    </source>
</evidence>
<feature type="compositionally biased region" description="Polar residues" evidence="1">
    <location>
        <begin position="14"/>
        <end position="23"/>
    </location>
</feature>
<dbReference type="EMBL" id="JAQJAN010000023">
    <property type="protein sequence ID" value="KAJ5703371.1"/>
    <property type="molecule type" value="Genomic_DNA"/>
</dbReference>